<dbReference type="Gene3D" id="2.130.10.10">
    <property type="entry name" value="YVTN repeat-like/Quinoprotein amine dehydrogenase"/>
    <property type="match status" value="2"/>
</dbReference>
<sequence length="1210" mass="136655">MEIKQNQKHKKQNEKRFNVWKNLYTSERFESTTVNTKNLRKVVQWRMKDRMKTQTVGLTLCLNIGVDPPDIIKTNPSARLECWIDPFSMPVQKALDSIGKALSVQYERWQPRAHPKVCPDPTVEDVKKLCTSLRRLAKEDRVLFHYNGHGVPRPTNNGELWVFNKSYTQYIPLSIYDLLTWVGNPSIYVFDCSGAGLIIQWFHKFTEQREQEIEKAKKKDALSSSQTAILNQNNPTPTNANIPPVNPLSFSSPPVFVAPPPNPSLRDYILLCACGVNDVLPSSPELPADLFTSCLTTPIQTALKWFCTQTIISGVDPELVDKLPGQPTERRTPFGELNWIFTAITDTIAWNVLPSDLFQKLFRQDLLVSSLFRNFLLAERIMRSCKCFPVSYPRLPPTYNHPMWQAWDLACDHCLAQLPQLLASENKKETSAGGSFSGFGSVEYKHSMFFSEQLTAFEVWLEFGTEDKNPPEQLPIVLQVLLSQQHRLRALELLARFLDLGPWAVNQALSVGIFPYVLKLLQGQVAELRKTLVFIWAKILALDQSCQIDLVKDNGEKYFLSILANPKLPIQQLQQSAFILSVICNNYRPGQTACLEGNLLQHCSNHLSNPDPLLRRFVVFAMAKLWENHEEGKKKAIEDKTHEKLCALLSDPVPEVRAAAIYALGTFIGRSGVSSDDAEQRAIIEYRLGLTFAVVITDSSPLVRKELVIALASLVNAYEEKFKLIEKNNRKLEEQAEANKKKKPKTLFPSDTNEMQLKSGELSETTNEEQSEMEENGIHEFLWKFINSLSGDPFSSVSQLANSLIFRVKNQVTPAPKSQGSVSMEDLRNMRSPKSKQRLPFFIKPPAPPTPQSSLSASLPSIQNEELRSTLYDWSSQYFNQPILNPVNGNWDETSPIYNERRWRNQKNKELIEEARKMKNDSSVGVCSLENEIAILENESQFVTQLKFHPFETVVVVADENEIGVWNWEGGQKINAFSNMNAPGTRISAMHLLNAHDNFMIAVGSDDGVVRIWGGVYKPEPTLVTAWKALSVEGGQPGLVFDWQERNESMIASGNIDVLKIWDINRELFIQDISTQSTSSVSCITSNKADGERLIVAGFGDGGVRVFDKRVGNKFGMVAHFADHKKFVLNVFMPHSLDKQIISGSTSGEIKIWDVRTLRAVRSFASDIKKGEQIMTALAVHEYAPIIAIGQDQRIKVILHVNTTNFLTRS</sequence>
<evidence type="ECO:0000256" key="5">
    <source>
        <dbReference type="SAM" id="MobiDB-lite"/>
    </source>
</evidence>
<dbReference type="GO" id="GO:0010506">
    <property type="term" value="P:regulation of autophagy"/>
    <property type="evidence" value="ECO:0007669"/>
    <property type="project" value="TreeGrafter"/>
</dbReference>
<dbReference type="Pfam" id="PF14538">
    <property type="entry name" value="Raptor_N"/>
    <property type="match status" value="1"/>
</dbReference>
<proteinExistence type="inferred from homology"/>
<dbReference type="SMART" id="SM00320">
    <property type="entry name" value="WD40"/>
    <property type="match status" value="4"/>
</dbReference>
<dbReference type="InterPro" id="IPR004083">
    <property type="entry name" value="Raptor"/>
</dbReference>
<evidence type="ECO:0000313" key="7">
    <source>
        <dbReference type="EMBL" id="NDV29104.1"/>
    </source>
</evidence>
<dbReference type="InterPro" id="IPR036322">
    <property type="entry name" value="WD40_repeat_dom_sf"/>
</dbReference>
<dbReference type="SMART" id="SM01302">
    <property type="entry name" value="Raptor_N"/>
    <property type="match status" value="1"/>
</dbReference>
<feature type="domain" description="Raptor N-terminal CASPase-like" evidence="6">
    <location>
        <begin position="50"/>
        <end position="203"/>
    </location>
</feature>
<evidence type="ECO:0000256" key="1">
    <source>
        <dbReference type="ARBA" id="ARBA00009257"/>
    </source>
</evidence>
<dbReference type="GO" id="GO:0030307">
    <property type="term" value="P:positive regulation of cell growth"/>
    <property type="evidence" value="ECO:0007669"/>
    <property type="project" value="TreeGrafter"/>
</dbReference>
<dbReference type="GO" id="GO:0031929">
    <property type="term" value="P:TOR signaling"/>
    <property type="evidence" value="ECO:0007669"/>
    <property type="project" value="InterPro"/>
</dbReference>
<dbReference type="EMBL" id="GIBP01000135">
    <property type="protein sequence ID" value="NDV29104.1"/>
    <property type="molecule type" value="Transcribed_RNA"/>
</dbReference>
<dbReference type="PROSITE" id="PS50082">
    <property type="entry name" value="WD_REPEATS_2"/>
    <property type="match status" value="1"/>
</dbReference>
<dbReference type="GO" id="GO:0005737">
    <property type="term" value="C:cytoplasm"/>
    <property type="evidence" value="ECO:0007669"/>
    <property type="project" value="TreeGrafter"/>
</dbReference>
<dbReference type="InterPro" id="IPR015943">
    <property type="entry name" value="WD40/YVTN_repeat-like_dom_sf"/>
</dbReference>
<dbReference type="PRINTS" id="PR01547">
    <property type="entry name" value="YEAST176DUF"/>
</dbReference>
<dbReference type="PANTHER" id="PTHR12848">
    <property type="entry name" value="REGULATORY-ASSOCIATED PROTEIN OF MTOR"/>
    <property type="match status" value="1"/>
</dbReference>
<dbReference type="InterPro" id="IPR011989">
    <property type="entry name" value="ARM-like"/>
</dbReference>
<accession>A0A6B2KWD4</accession>
<dbReference type="InterPro" id="IPR029347">
    <property type="entry name" value="Raptor_N"/>
</dbReference>
<dbReference type="SUPFAM" id="SSF48371">
    <property type="entry name" value="ARM repeat"/>
    <property type="match status" value="1"/>
</dbReference>
<keyword evidence="2 4" id="KW-0853">WD repeat</keyword>
<evidence type="ECO:0000256" key="3">
    <source>
        <dbReference type="ARBA" id="ARBA00022737"/>
    </source>
</evidence>
<dbReference type="InterPro" id="IPR016024">
    <property type="entry name" value="ARM-type_fold"/>
</dbReference>
<dbReference type="Gene3D" id="1.25.10.10">
    <property type="entry name" value="Leucine-rich Repeat Variant"/>
    <property type="match status" value="1"/>
</dbReference>
<protein>
    <recommendedName>
        <fullName evidence="6">Raptor N-terminal CASPase-like domain-containing protein</fullName>
    </recommendedName>
</protein>
<evidence type="ECO:0000256" key="2">
    <source>
        <dbReference type="ARBA" id="ARBA00022574"/>
    </source>
</evidence>
<organism evidence="7">
    <name type="scientific">Arcella intermedia</name>
    <dbReference type="NCBI Taxonomy" id="1963864"/>
    <lineage>
        <taxon>Eukaryota</taxon>
        <taxon>Amoebozoa</taxon>
        <taxon>Tubulinea</taxon>
        <taxon>Elardia</taxon>
        <taxon>Arcellinida</taxon>
        <taxon>Sphaerothecina</taxon>
        <taxon>Arcellidae</taxon>
        <taxon>Arcella</taxon>
    </lineage>
</organism>
<dbReference type="InterPro" id="IPR001680">
    <property type="entry name" value="WD40_rpt"/>
</dbReference>
<dbReference type="SUPFAM" id="SSF50978">
    <property type="entry name" value="WD40 repeat-like"/>
    <property type="match status" value="1"/>
</dbReference>
<reference evidence="7" key="1">
    <citation type="journal article" date="2020" name="J. Eukaryot. Microbiol.">
        <title>De novo Sequencing, Assembly and Annotation of the Transcriptome for the Free-Living Testate Amoeba Arcella intermedia.</title>
        <authorList>
            <person name="Ribeiro G.M."/>
            <person name="Porfirio-Sousa A.L."/>
            <person name="Maurer-Alcala X.X."/>
            <person name="Katz L.A."/>
            <person name="Lahr D.J.G."/>
        </authorList>
    </citation>
    <scope>NUCLEOTIDE SEQUENCE</scope>
</reference>
<evidence type="ECO:0000259" key="6">
    <source>
        <dbReference type="SMART" id="SM01302"/>
    </source>
</evidence>
<feature type="region of interest" description="Disordered" evidence="5">
    <location>
        <begin position="735"/>
        <end position="773"/>
    </location>
</feature>
<dbReference type="GO" id="GO:0009267">
    <property type="term" value="P:cellular response to starvation"/>
    <property type="evidence" value="ECO:0007669"/>
    <property type="project" value="TreeGrafter"/>
</dbReference>
<dbReference type="AlphaFoldDB" id="A0A6B2KWD4"/>
<feature type="repeat" description="WD" evidence="4">
    <location>
        <begin position="1121"/>
        <end position="1163"/>
    </location>
</feature>
<evidence type="ECO:0000256" key="4">
    <source>
        <dbReference type="PROSITE-ProRule" id="PRU00221"/>
    </source>
</evidence>
<dbReference type="Pfam" id="PF02985">
    <property type="entry name" value="HEAT"/>
    <property type="match status" value="1"/>
</dbReference>
<dbReference type="InterPro" id="IPR000357">
    <property type="entry name" value="HEAT"/>
</dbReference>
<dbReference type="GO" id="GO:0071230">
    <property type="term" value="P:cellular response to amino acid stimulus"/>
    <property type="evidence" value="ECO:0007669"/>
    <property type="project" value="TreeGrafter"/>
</dbReference>
<keyword evidence="3" id="KW-0677">Repeat</keyword>
<dbReference type="PANTHER" id="PTHR12848:SF16">
    <property type="entry name" value="REGULATORY-ASSOCIATED PROTEIN OF MTOR"/>
    <property type="match status" value="1"/>
</dbReference>
<dbReference type="GO" id="GO:0030674">
    <property type="term" value="F:protein-macromolecule adaptor activity"/>
    <property type="evidence" value="ECO:0007669"/>
    <property type="project" value="TreeGrafter"/>
</dbReference>
<comment type="similarity">
    <text evidence="1">Belongs to the WD repeat RAPTOR family.</text>
</comment>
<dbReference type="GO" id="GO:0031931">
    <property type="term" value="C:TORC1 complex"/>
    <property type="evidence" value="ECO:0007669"/>
    <property type="project" value="InterPro"/>
</dbReference>
<name>A0A6B2KWD4_9EUKA</name>